<feature type="region of interest" description="Disordered" evidence="2">
    <location>
        <begin position="605"/>
        <end position="627"/>
    </location>
</feature>
<dbReference type="PROSITE" id="PS50195">
    <property type="entry name" value="PX"/>
    <property type="match status" value="1"/>
</dbReference>
<dbReference type="OrthoDB" id="5982329at2759"/>
<evidence type="ECO:0000256" key="1">
    <source>
        <dbReference type="PROSITE-ProRule" id="PRU00047"/>
    </source>
</evidence>
<feature type="compositionally biased region" description="Low complexity" evidence="2">
    <location>
        <begin position="361"/>
        <end position="371"/>
    </location>
</feature>
<name>A0A1X7UBK1_AMPQE</name>
<dbReference type="SMART" id="SM00312">
    <property type="entry name" value="PX"/>
    <property type="match status" value="1"/>
</dbReference>
<dbReference type="PANTHER" id="PTHR16195">
    <property type="entry name" value="ZINC FINGER CCHC DOMAIN CONTAINING PROTEIN"/>
    <property type="match status" value="1"/>
</dbReference>
<reference evidence="6" key="1">
    <citation type="journal article" date="2010" name="Nature">
        <title>The Amphimedon queenslandica genome and the evolution of animal complexity.</title>
        <authorList>
            <person name="Srivastava M."/>
            <person name="Simakov O."/>
            <person name="Chapman J."/>
            <person name="Fahey B."/>
            <person name="Gauthier M.E."/>
            <person name="Mitros T."/>
            <person name="Richards G.S."/>
            <person name="Conaco C."/>
            <person name="Dacre M."/>
            <person name="Hellsten U."/>
            <person name="Larroux C."/>
            <person name="Putnam N.H."/>
            <person name="Stanke M."/>
            <person name="Adamska M."/>
            <person name="Darling A."/>
            <person name="Degnan S.M."/>
            <person name="Oakley T.H."/>
            <person name="Plachetzki D.C."/>
            <person name="Zhai Y."/>
            <person name="Adamski M."/>
            <person name="Calcino A."/>
            <person name="Cummins S.F."/>
            <person name="Goodstein D.M."/>
            <person name="Harris C."/>
            <person name="Jackson D.J."/>
            <person name="Leys S.P."/>
            <person name="Shu S."/>
            <person name="Woodcroft B.J."/>
            <person name="Vervoort M."/>
            <person name="Kosik K.S."/>
            <person name="Manning G."/>
            <person name="Degnan B.M."/>
            <person name="Rokhsar D.S."/>
        </authorList>
    </citation>
    <scope>NUCLEOTIDE SEQUENCE [LARGE SCALE GENOMIC DNA]</scope>
</reference>
<dbReference type="Gene3D" id="1.10.150.50">
    <property type="entry name" value="Transcription Factor, Ets-1"/>
    <property type="match status" value="1"/>
</dbReference>
<dbReference type="GO" id="GO:0008270">
    <property type="term" value="F:zinc ion binding"/>
    <property type="evidence" value="ECO:0007669"/>
    <property type="project" value="UniProtKB-KW"/>
</dbReference>
<keyword evidence="1" id="KW-0863">Zinc-finger</keyword>
<evidence type="ECO:0008006" key="7">
    <source>
        <dbReference type="Google" id="ProtNLM"/>
    </source>
</evidence>
<reference evidence="5" key="2">
    <citation type="submission" date="2017-05" db="UniProtKB">
        <authorList>
            <consortium name="EnsemblMetazoa"/>
        </authorList>
    </citation>
    <scope>IDENTIFICATION</scope>
</reference>
<dbReference type="GO" id="GO:0003676">
    <property type="term" value="F:nucleic acid binding"/>
    <property type="evidence" value="ECO:0007669"/>
    <property type="project" value="InterPro"/>
</dbReference>
<dbReference type="EnsemblMetazoa" id="XM_019999520.1">
    <property type="protein sequence ID" value="XP_019855079.1"/>
    <property type="gene ID" value="LOC109583973"/>
</dbReference>
<dbReference type="InterPro" id="IPR042344">
    <property type="entry name" value="ZCCHC14"/>
</dbReference>
<evidence type="ECO:0000313" key="6">
    <source>
        <dbReference type="Proteomes" id="UP000007879"/>
    </source>
</evidence>
<dbReference type="Pfam" id="PF00787">
    <property type="entry name" value="PX"/>
    <property type="match status" value="1"/>
</dbReference>
<feature type="compositionally biased region" description="Low complexity" evidence="2">
    <location>
        <begin position="547"/>
        <end position="575"/>
    </location>
</feature>
<dbReference type="InterPro" id="IPR036871">
    <property type="entry name" value="PX_dom_sf"/>
</dbReference>
<dbReference type="InterPro" id="IPR058599">
    <property type="entry name" value="PHAT_Smg/ZCCHC2-like"/>
</dbReference>
<dbReference type="InterPro" id="IPR001683">
    <property type="entry name" value="PX_dom"/>
</dbReference>
<dbReference type="SUPFAM" id="SSF47769">
    <property type="entry name" value="SAM/Pointed domain"/>
    <property type="match status" value="1"/>
</dbReference>
<evidence type="ECO:0000259" key="4">
    <source>
        <dbReference type="PROSITE" id="PS50195"/>
    </source>
</evidence>
<evidence type="ECO:0000313" key="5">
    <source>
        <dbReference type="EnsemblMetazoa" id="Aqu2.1.25318_001"/>
    </source>
</evidence>
<keyword evidence="1" id="KW-0862">Zinc</keyword>
<feature type="compositionally biased region" description="Basic and acidic residues" evidence="2">
    <location>
        <begin position="489"/>
        <end position="498"/>
    </location>
</feature>
<dbReference type="EnsemblMetazoa" id="Aqu2.1.25318_001">
    <property type="protein sequence ID" value="Aqu2.1.25318_001"/>
    <property type="gene ID" value="Aqu2.1.25318"/>
</dbReference>
<sequence length="993" mass="109563">MKVSEVIQSIQGMPVCDRLYLLCQLLQRCVTYELAYLRSILLGNLSENLSSLSTPESLANKMDFLTFNCLSLDDEVLDKVICSLSLLHYDNRPVAQKIFSLLSEREILAKAEENESQETLDKLRLLYVLAVYHPAMSFNQQHHLLTIFLRHLDELYELREKEIERKKEEAETIALAASERPSIPSDEATIRRCELKGVYKRQSDKRYPYILEVEWSNGACSHIQRTYGDFFTFQNKLLDIFPEESGQRSKKQRVIPFLPGRKLLSGRTNRELAEKRLPDLWKYTHDLFTLPEHISQCKHVIDFFRPRQTDARDEILANHKITTLADMKNAKPRGSVSFLNSSSPSSSPSRPHSAIQHVLNPSSASPSARSSNTLPAQQSPGQKDSNQINRRSTYPARPSGTSAFTVVTPTGSSEKLHSLSQTSITSTNEVLNPPTTVACHVVTPPTSRSNGSPAFSVSNNKFNSPVGGGGGVWDSESPTVIKFVRSGKSKGDKGEKSKESKRKNSKESNSSSSLNKADTLTHKSAPSWADRCDSPPNIESSLSPFQTVTTTYNTPPTSSTHRTTTPSVVPSSAPPETGSLSFSPSLPQLYQYGLHTPLYPISYTPTHFDTPSPKPTPLGSRTPGTPTTEAEHFKKWLKCHRLHKYDNLFTNMSFEEVTKLTVENLKSIGMTQGAAKKLSQKLNEQLINGATSFRDMPIPAISRRPSTTSLPAALLLERQQLTPSSSIDQLSLHGGSTCSLDVLGHSYSHHSTPKHLHRHSDSISDANTVDTAILEAGPSSNVYTRGGNEIDGSRGNTVNGQSRLSYTSSSPLHWAPTPYVVTTPTDKDTELKDEFNRPTYSHKKESDHQPRLPHRLVPQGTTNRMQGIVASNWPHPLPAPPPTVPPQMVRGVHRNSQPVLTYTQTVNGLVRSSPVLHAGSGPPSNRYSAPPIQQSLATPQIYYSSSSRSPGPSPSSSYSCYNCGNRGHQGVTCPLLYTSPPSSSSNNSALLRS</sequence>
<dbReference type="Pfam" id="PF26034">
    <property type="entry name" value="PHAT_SMAUG"/>
    <property type="match status" value="1"/>
</dbReference>
<dbReference type="GO" id="GO:0035091">
    <property type="term" value="F:phosphatidylinositol binding"/>
    <property type="evidence" value="ECO:0007669"/>
    <property type="project" value="InterPro"/>
</dbReference>
<dbReference type="PANTHER" id="PTHR16195:SF16">
    <property type="entry name" value="ZINC FINGER CCHC DOMAIN-CONTAINING PROTEIN 14"/>
    <property type="match status" value="1"/>
</dbReference>
<gene>
    <name evidence="5" type="primary">109583973</name>
</gene>
<keyword evidence="1" id="KW-0479">Metal-binding</keyword>
<feature type="compositionally biased region" description="Polar residues" evidence="2">
    <location>
        <begin position="537"/>
        <end position="546"/>
    </location>
</feature>
<feature type="compositionally biased region" description="Polar residues" evidence="2">
    <location>
        <begin position="399"/>
        <end position="431"/>
    </location>
</feature>
<feature type="domain" description="CCHC-type" evidence="3">
    <location>
        <begin position="960"/>
        <end position="974"/>
    </location>
</feature>
<accession>A0A1X7UBK1</accession>
<keyword evidence="6" id="KW-1185">Reference proteome</keyword>
<dbReference type="STRING" id="400682.A0A1X7UBK1"/>
<feature type="region of interest" description="Disordered" evidence="2">
    <location>
        <begin position="484"/>
        <end position="579"/>
    </location>
</feature>
<evidence type="ECO:0000259" key="3">
    <source>
        <dbReference type="PROSITE" id="PS50158"/>
    </source>
</evidence>
<dbReference type="Proteomes" id="UP000007879">
    <property type="component" value="Unassembled WGS sequence"/>
</dbReference>
<dbReference type="InterPro" id="IPR013761">
    <property type="entry name" value="SAM/pointed_sf"/>
</dbReference>
<feature type="compositionally biased region" description="Polar residues" evidence="2">
    <location>
        <begin position="372"/>
        <end position="392"/>
    </location>
</feature>
<dbReference type="eggNOG" id="KOG4773">
    <property type="taxonomic scope" value="Eukaryota"/>
</dbReference>
<dbReference type="InterPro" id="IPR001878">
    <property type="entry name" value="Znf_CCHC"/>
</dbReference>
<feature type="compositionally biased region" description="Low complexity" evidence="2">
    <location>
        <begin position="335"/>
        <end position="353"/>
    </location>
</feature>
<dbReference type="KEGG" id="aqu:109583973"/>
<dbReference type="SUPFAM" id="SSF64268">
    <property type="entry name" value="PX domain"/>
    <property type="match status" value="1"/>
</dbReference>
<feature type="compositionally biased region" description="Low complexity" evidence="2">
    <location>
        <begin position="507"/>
        <end position="516"/>
    </location>
</feature>
<feature type="region of interest" description="Disordered" evidence="2">
    <location>
        <begin position="437"/>
        <end position="456"/>
    </location>
</feature>
<feature type="region of interest" description="Disordered" evidence="2">
    <location>
        <begin position="778"/>
        <end position="799"/>
    </location>
</feature>
<dbReference type="PROSITE" id="PS50158">
    <property type="entry name" value="ZF_CCHC"/>
    <property type="match status" value="1"/>
</dbReference>
<dbReference type="Gene3D" id="3.30.1520.10">
    <property type="entry name" value="Phox-like domain"/>
    <property type="match status" value="1"/>
</dbReference>
<feature type="compositionally biased region" description="Polar residues" evidence="2">
    <location>
        <begin position="444"/>
        <end position="456"/>
    </location>
</feature>
<evidence type="ECO:0000256" key="2">
    <source>
        <dbReference type="SAM" id="MobiDB-lite"/>
    </source>
</evidence>
<feature type="domain" description="PX" evidence="4">
    <location>
        <begin position="187"/>
        <end position="311"/>
    </location>
</feature>
<protein>
    <recommendedName>
        <fullName evidence="7">CCHC-type domain-containing protein</fullName>
    </recommendedName>
</protein>
<organism evidence="5">
    <name type="scientific">Amphimedon queenslandica</name>
    <name type="common">Sponge</name>
    <dbReference type="NCBI Taxonomy" id="400682"/>
    <lineage>
        <taxon>Eukaryota</taxon>
        <taxon>Metazoa</taxon>
        <taxon>Porifera</taxon>
        <taxon>Demospongiae</taxon>
        <taxon>Heteroscleromorpha</taxon>
        <taxon>Haplosclerida</taxon>
        <taxon>Niphatidae</taxon>
        <taxon>Amphimedon</taxon>
    </lineage>
</organism>
<proteinExistence type="predicted"/>
<feature type="region of interest" description="Disordered" evidence="2">
    <location>
        <begin position="334"/>
        <end position="431"/>
    </location>
</feature>
<dbReference type="InParanoid" id="A0A1X7UBK1"/>
<dbReference type="AlphaFoldDB" id="A0A1X7UBK1"/>